<dbReference type="InterPro" id="IPR000123">
    <property type="entry name" value="Reverse_transcriptase_msDNA"/>
</dbReference>
<dbReference type="PANTHER" id="PTHR34047:SF3">
    <property type="entry name" value="BLR2052 PROTEIN"/>
    <property type="match status" value="1"/>
</dbReference>
<dbReference type="InterPro" id="IPR030931">
    <property type="entry name" value="Group_II_RT_mat"/>
</dbReference>
<dbReference type="PROSITE" id="PS50878">
    <property type="entry name" value="RT_POL"/>
    <property type="match status" value="1"/>
</dbReference>
<dbReference type="PANTHER" id="PTHR34047">
    <property type="entry name" value="NUCLEAR INTRON MATURASE 1, MITOCHONDRIAL-RELATED"/>
    <property type="match status" value="1"/>
</dbReference>
<keyword evidence="4" id="KW-0479">Metal-binding</keyword>
<dbReference type="GO" id="GO:0003964">
    <property type="term" value="F:RNA-directed DNA polymerase activity"/>
    <property type="evidence" value="ECO:0007669"/>
    <property type="project" value="UniProtKB-KW"/>
</dbReference>
<keyword evidence="5" id="KW-0460">Magnesium</keyword>
<organism evidence="11 12">
    <name type="scientific">Marinomonas profundi</name>
    <dbReference type="NCBI Taxonomy" id="2726122"/>
    <lineage>
        <taxon>Bacteria</taxon>
        <taxon>Pseudomonadati</taxon>
        <taxon>Pseudomonadota</taxon>
        <taxon>Gammaproteobacteria</taxon>
        <taxon>Oceanospirillales</taxon>
        <taxon>Oceanospirillaceae</taxon>
        <taxon>Marinomonas</taxon>
    </lineage>
</organism>
<dbReference type="InterPro" id="IPR013597">
    <property type="entry name" value="Mat_intron_G2"/>
</dbReference>
<dbReference type="InterPro" id="IPR000477">
    <property type="entry name" value="RT_dom"/>
</dbReference>
<evidence type="ECO:0000256" key="6">
    <source>
        <dbReference type="ARBA" id="ARBA00022918"/>
    </source>
</evidence>
<dbReference type="GO" id="GO:0046872">
    <property type="term" value="F:metal ion binding"/>
    <property type="evidence" value="ECO:0007669"/>
    <property type="project" value="UniProtKB-KW"/>
</dbReference>
<evidence type="ECO:0000256" key="9">
    <source>
        <dbReference type="ARBA" id="ARBA00048173"/>
    </source>
</evidence>
<evidence type="ECO:0000259" key="10">
    <source>
        <dbReference type="PROSITE" id="PS50878"/>
    </source>
</evidence>
<dbReference type="InterPro" id="IPR051083">
    <property type="entry name" value="GrpII_Intron_Splice-Mob/Def"/>
</dbReference>
<comment type="caution">
    <text evidence="11">The sequence shown here is derived from an EMBL/GenBank/DDBJ whole genome shotgun (WGS) entry which is preliminary data.</text>
</comment>
<comment type="catalytic activity">
    <reaction evidence="9">
        <text>DNA(n) + a 2'-deoxyribonucleoside 5'-triphosphate = DNA(n+1) + diphosphate</text>
        <dbReference type="Rhea" id="RHEA:22508"/>
        <dbReference type="Rhea" id="RHEA-COMP:17339"/>
        <dbReference type="Rhea" id="RHEA-COMP:17340"/>
        <dbReference type="ChEBI" id="CHEBI:33019"/>
        <dbReference type="ChEBI" id="CHEBI:61560"/>
        <dbReference type="ChEBI" id="CHEBI:173112"/>
        <dbReference type="EC" id="2.7.7.49"/>
    </reaction>
</comment>
<evidence type="ECO:0000256" key="2">
    <source>
        <dbReference type="ARBA" id="ARBA00022679"/>
    </source>
</evidence>
<keyword evidence="6 11" id="KW-0695">RNA-directed DNA polymerase</keyword>
<sequence>MQGKAFEIPKSLVWQSYKSVKRNKGAPGCDGQTMKQFDNNRDRNLYKIWNRLCSGSYLPPPVREKRIPKADGSDRILGIPTISDRIAQGAVKIYLETRLDKLFHNSSFGYRPNRSAHMALTQCERNCRFKSWVLEIDIKAFFDHVDHDLVVKALEHHDMPRWVILYCRRWMEAPMTDSSKADTLTKRARGTPQGGVISPILANLFLHYAFDRWMDKHWRYVPFERYADDIVCHCSRMSEAVNLKEAIQRRMEEVGLSINEAKSNVVYIDTFPRHNVKKVFTFLGYDFKVRTLRRKDGCLFRKCAAGASMTAMKRITKTITSWRIHRSSGATLKELAQRYNASLRGWIHYYGKFWYRHFSYRIWSVFQSRLIKWARCKLKIGTREAERKLEQVRKRMPTLFAHWELLRASNVRPRAV</sequence>
<name>A0A847R054_9GAMM</name>
<dbReference type="InterPro" id="IPR043502">
    <property type="entry name" value="DNA/RNA_pol_sf"/>
</dbReference>
<dbReference type="NCBIfam" id="TIGR04416">
    <property type="entry name" value="group_II_RT_mat"/>
    <property type="match status" value="1"/>
</dbReference>
<feature type="domain" description="Reverse transcriptase" evidence="10">
    <location>
        <begin position="48"/>
        <end position="287"/>
    </location>
</feature>
<evidence type="ECO:0000313" key="11">
    <source>
        <dbReference type="EMBL" id="NLQ19209.1"/>
    </source>
</evidence>
<evidence type="ECO:0000256" key="5">
    <source>
        <dbReference type="ARBA" id="ARBA00022842"/>
    </source>
</evidence>
<keyword evidence="7" id="KW-0051">Antiviral defense</keyword>
<keyword evidence="3 11" id="KW-0548">Nucleotidyltransferase</keyword>
<keyword evidence="12" id="KW-1185">Reference proteome</keyword>
<dbReference type="GO" id="GO:0051607">
    <property type="term" value="P:defense response to virus"/>
    <property type="evidence" value="ECO:0007669"/>
    <property type="project" value="UniProtKB-KW"/>
</dbReference>
<evidence type="ECO:0000313" key="12">
    <source>
        <dbReference type="Proteomes" id="UP000586067"/>
    </source>
</evidence>
<dbReference type="Pfam" id="PF00078">
    <property type="entry name" value="RVT_1"/>
    <property type="match status" value="1"/>
</dbReference>
<evidence type="ECO:0000256" key="7">
    <source>
        <dbReference type="ARBA" id="ARBA00023118"/>
    </source>
</evidence>
<proteinExistence type="inferred from homology"/>
<protein>
    <recommendedName>
        <fullName evidence="1">RNA-directed DNA polymerase</fullName>
        <ecNumber evidence="1">2.7.7.49</ecNumber>
    </recommendedName>
</protein>
<dbReference type="PRINTS" id="PR00866">
    <property type="entry name" value="RNADNAPOLMS"/>
</dbReference>
<dbReference type="CDD" id="cd01651">
    <property type="entry name" value="RT_G2_intron"/>
    <property type="match status" value="1"/>
</dbReference>
<dbReference type="EMBL" id="JABAEK010000044">
    <property type="protein sequence ID" value="NLQ19209.1"/>
    <property type="molecule type" value="Genomic_DNA"/>
</dbReference>
<dbReference type="EC" id="2.7.7.49" evidence="1"/>
<accession>A0A847R054</accession>
<comment type="similarity">
    <text evidence="8">Belongs to the bacterial reverse transcriptase family.</text>
</comment>
<dbReference type="SUPFAM" id="SSF56672">
    <property type="entry name" value="DNA/RNA polymerases"/>
    <property type="match status" value="1"/>
</dbReference>
<dbReference type="RefSeq" id="WP_168827679.1">
    <property type="nucleotide sequence ID" value="NZ_CP073013.1"/>
</dbReference>
<evidence type="ECO:0000256" key="4">
    <source>
        <dbReference type="ARBA" id="ARBA00022723"/>
    </source>
</evidence>
<evidence type="ECO:0000256" key="3">
    <source>
        <dbReference type="ARBA" id="ARBA00022695"/>
    </source>
</evidence>
<gene>
    <name evidence="11" type="primary">ltrA</name>
    <name evidence="11" type="ORF">HGG82_16595</name>
</gene>
<keyword evidence="2 11" id="KW-0808">Transferase</keyword>
<dbReference type="Pfam" id="PF08388">
    <property type="entry name" value="GIIM"/>
    <property type="match status" value="1"/>
</dbReference>
<dbReference type="Proteomes" id="UP000586067">
    <property type="component" value="Unassembled WGS sequence"/>
</dbReference>
<dbReference type="AlphaFoldDB" id="A0A847R054"/>
<dbReference type="GO" id="GO:0003723">
    <property type="term" value="F:RNA binding"/>
    <property type="evidence" value="ECO:0007669"/>
    <property type="project" value="InterPro"/>
</dbReference>
<reference evidence="11 12" key="1">
    <citation type="submission" date="2020-04" db="EMBL/GenBank/DDBJ databases">
        <title>Marinomonas sp. M1K-6 isolated from the deep seawater of the Mariana Trench.</title>
        <authorList>
            <person name="Li Y."/>
        </authorList>
    </citation>
    <scope>NUCLEOTIDE SEQUENCE [LARGE SCALE GENOMIC DNA]</scope>
    <source>
        <strain evidence="11 12">M1K-6</strain>
    </source>
</reference>
<evidence type="ECO:0000256" key="1">
    <source>
        <dbReference type="ARBA" id="ARBA00012493"/>
    </source>
</evidence>
<evidence type="ECO:0000256" key="8">
    <source>
        <dbReference type="ARBA" id="ARBA00034120"/>
    </source>
</evidence>